<dbReference type="STRING" id="204536.SULAZ_1045"/>
<organism evidence="1 2">
    <name type="scientific">Sulfurihydrogenibium azorense (strain DSM 15241 / OCM 825 / Az-Fu1)</name>
    <dbReference type="NCBI Taxonomy" id="204536"/>
    <lineage>
        <taxon>Bacteria</taxon>
        <taxon>Pseudomonadati</taxon>
        <taxon>Aquificota</taxon>
        <taxon>Aquificia</taxon>
        <taxon>Aquificales</taxon>
        <taxon>Hydrogenothermaceae</taxon>
        <taxon>Sulfurihydrogenibium</taxon>
    </lineage>
</organism>
<reference evidence="1 2" key="1">
    <citation type="journal article" date="2009" name="J. Bacteriol.">
        <title>Complete and draft genome sequences of six members of the Aquificales.</title>
        <authorList>
            <person name="Reysenbach A.L."/>
            <person name="Hamamura N."/>
            <person name="Podar M."/>
            <person name="Griffiths E."/>
            <person name="Ferreira S."/>
            <person name="Hochstein R."/>
            <person name="Heidelberg J."/>
            <person name="Johnson J."/>
            <person name="Mead D."/>
            <person name="Pohorille A."/>
            <person name="Sarmiento M."/>
            <person name="Schweighofer K."/>
            <person name="Seshadri R."/>
            <person name="Voytek M.A."/>
        </authorList>
    </citation>
    <scope>NUCLEOTIDE SEQUENCE [LARGE SCALE GENOMIC DNA]</scope>
    <source>
        <strain evidence="2">Az-Fu1 / DSM 15241 / OCM 825</strain>
    </source>
</reference>
<dbReference type="KEGG" id="saf:SULAZ_1045"/>
<protein>
    <submittedName>
        <fullName evidence="1">Uncharacterized protein</fullName>
    </submittedName>
</protein>
<dbReference type="OrthoDB" id="9842044at2"/>
<dbReference type="Proteomes" id="UP000001369">
    <property type="component" value="Chromosome"/>
</dbReference>
<gene>
    <name evidence="1" type="ordered locus">SULAZ_1045</name>
</gene>
<evidence type="ECO:0000313" key="1">
    <source>
        <dbReference type="EMBL" id="ACN99769.1"/>
    </source>
</evidence>
<dbReference type="RefSeq" id="WP_012675077.1">
    <property type="nucleotide sequence ID" value="NC_012438.1"/>
</dbReference>
<keyword evidence="2" id="KW-1185">Reference proteome</keyword>
<name>C1DV81_SULAA</name>
<dbReference type="HOGENOM" id="CLU_1244793_0_0_0"/>
<evidence type="ECO:0000313" key="2">
    <source>
        <dbReference type="Proteomes" id="UP000001369"/>
    </source>
</evidence>
<sequence length="222" mass="26619">MNSADKIYNFLINFDEEGLNHIKKMFYTQISKQSYQILYQDKDDLLNDFITYKLIPKRKEIAEKFSQSTDGLVSYISIAIENFLKTEITKKIYKSEMFQNSVYYNQEEDEKEDTFERVLETTQAKEYDVLVKIEAEDIYNKLIEELKDTEKQLLCYLISEEQLQSYIKENFFKDISEDAFYKRIERLKKKLSSIAQEYGYSQEGFEEAFNTFYTQICKNYKG</sequence>
<proteinExistence type="predicted"/>
<dbReference type="EMBL" id="CP001229">
    <property type="protein sequence ID" value="ACN99769.1"/>
    <property type="molecule type" value="Genomic_DNA"/>
</dbReference>
<accession>C1DV81</accession>
<dbReference type="AlphaFoldDB" id="C1DV81"/>